<name>A0A8C3UZI3_CATUS</name>
<reference evidence="1" key="2">
    <citation type="submission" date="2025-08" db="UniProtKB">
        <authorList>
            <consortium name="Ensembl"/>
        </authorList>
    </citation>
    <scope>IDENTIFICATION</scope>
</reference>
<evidence type="ECO:0000313" key="1">
    <source>
        <dbReference type="Ensembl" id="ENSCUSP00005022834.1"/>
    </source>
</evidence>
<dbReference type="AlphaFoldDB" id="A0A8C3UZI3"/>
<keyword evidence="2" id="KW-1185">Reference proteome</keyword>
<reference evidence="1" key="1">
    <citation type="submission" date="2020-10" db="EMBL/GenBank/DDBJ databases">
        <title>Catharus ustulatus (Swainson's thrush) genome, bCatUst1, primary haplotype v2.</title>
        <authorList>
            <person name="Delmore K."/>
            <person name="Vafadar M."/>
            <person name="Formenti G."/>
            <person name="Chow W."/>
            <person name="Pelan S."/>
            <person name="Howe K."/>
            <person name="Rhie A."/>
            <person name="Mountcastle J."/>
            <person name="Haase B."/>
            <person name="Fedrigo O."/>
            <person name="Jarvis E.D."/>
        </authorList>
    </citation>
    <scope>NUCLEOTIDE SEQUENCE [LARGE SCALE GENOMIC DNA]</scope>
</reference>
<protein>
    <submittedName>
        <fullName evidence="1">Uncharacterized protein</fullName>
    </submittedName>
</protein>
<proteinExistence type="predicted"/>
<reference evidence="1" key="3">
    <citation type="submission" date="2025-09" db="UniProtKB">
        <authorList>
            <consortium name="Ensembl"/>
        </authorList>
    </citation>
    <scope>IDENTIFICATION</scope>
</reference>
<dbReference type="Proteomes" id="UP000694563">
    <property type="component" value="Chromosome 16"/>
</dbReference>
<dbReference type="Ensembl" id="ENSCUST00005023651.1">
    <property type="protein sequence ID" value="ENSCUSP00005022834.1"/>
    <property type="gene ID" value="ENSCUSG00005014393.1"/>
</dbReference>
<organism evidence="1 2">
    <name type="scientific">Catharus ustulatus</name>
    <name type="common">Russet-backed thrush</name>
    <name type="synonym">Hylocichla ustulatus</name>
    <dbReference type="NCBI Taxonomy" id="91951"/>
    <lineage>
        <taxon>Eukaryota</taxon>
        <taxon>Metazoa</taxon>
        <taxon>Chordata</taxon>
        <taxon>Craniata</taxon>
        <taxon>Vertebrata</taxon>
        <taxon>Euteleostomi</taxon>
        <taxon>Archelosauria</taxon>
        <taxon>Archosauria</taxon>
        <taxon>Dinosauria</taxon>
        <taxon>Saurischia</taxon>
        <taxon>Theropoda</taxon>
        <taxon>Coelurosauria</taxon>
        <taxon>Aves</taxon>
        <taxon>Neognathae</taxon>
        <taxon>Neoaves</taxon>
        <taxon>Telluraves</taxon>
        <taxon>Australaves</taxon>
        <taxon>Passeriformes</taxon>
        <taxon>Turdidae</taxon>
        <taxon>Catharus</taxon>
    </lineage>
</organism>
<accession>A0A8C3UZI3</accession>
<sequence length="130" mass="14295">MPQSESATLHRLPGSKLYSSDCSRTSGRKCPRRERRWLCAVPGRGGCVLSQRGGGCVLSQRGGGCVLSWMGGGCVLSWMGGGCVLSWMGGGCVLSQREVAVLHLVLWVVKYEYIEYETRIIIPFVIWQIE</sequence>
<evidence type="ECO:0000313" key="2">
    <source>
        <dbReference type="Proteomes" id="UP000694563"/>
    </source>
</evidence>